<evidence type="ECO:0000313" key="1">
    <source>
        <dbReference type="EMBL" id="KCZ87408.1"/>
    </source>
</evidence>
<dbReference type="Gene3D" id="3.40.50.1820">
    <property type="entry name" value="alpha/beta hydrolase"/>
    <property type="match status" value="1"/>
</dbReference>
<evidence type="ECO:0000313" key="2">
    <source>
        <dbReference type="Proteomes" id="UP000024816"/>
    </source>
</evidence>
<comment type="caution">
    <text evidence="1">The sequence shown here is derived from an EMBL/GenBank/DDBJ whole genome shotgun (WGS) entry which is preliminary data.</text>
</comment>
<dbReference type="SUPFAM" id="SSF53474">
    <property type="entry name" value="alpha/beta-Hydrolases"/>
    <property type="match status" value="1"/>
</dbReference>
<dbReference type="Proteomes" id="UP000024816">
    <property type="component" value="Unassembled WGS sequence"/>
</dbReference>
<dbReference type="PANTHER" id="PTHR48098:SF6">
    <property type="entry name" value="FERRI-BACILLIBACTIN ESTERASE BESA"/>
    <property type="match status" value="1"/>
</dbReference>
<dbReference type="Pfam" id="PF00756">
    <property type="entry name" value="Esterase"/>
    <property type="match status" value="1"/>
</dbReference>
<dbReference type="AlphaFoldDB" id="A0A059FA35"/>
<accession>A0A059FA35</accession>
<dbReference type="STRING" id="1280952.HJA_12750"/>
<reference evidence="1 2" key="1">
    <citation type="journal article" date="2014" name="Antonie Van Leeuwenhoek">
        <title>Hyphomonas beringensis sp. nov. and Hyphomonas chukchiensis sp. nov., isolated from surface seawater of the Bering Sea and Chukchi Sea.</title>
        <authorList>
            <person name="Li C."/>
            <person name="Lai Q."/>
            <person name="Li G."/>
            <person name="Dong C."/>
            <person name="Wang J."/>
            <person name="Liao Y."/>
            <person name="Shao Z."/>
        </authorList>
    </citation>
    <scope>NUCLEOTIDE SEQUENCE [LARGE SCALE GENOMIC DNA]</scope>
    <source>
        <strain evidence="1 2">VP2</strain>
    </source>
</reference>
<protein>
    <submittedName>
        <fullName evidence="1">Esterase</fullName>
    </submittedName>
</protein>
<dbReference type="RefSeq" id="WP_035582913.1">
    <property type="nucleotide sequence ID" value="NZ_ARYJ01000008.1"/>
</dbReference>
<gene>
    <name evidence="1" type="ORF">HJA_12750</name>
</gene>
<dbReference type="InterPro" id="IPR000801">
    <property type="entry name" value="Esterase-like"/>
</dbReference>
<keyword evidence="2" id="KW-1185">Reference proteome</keyword>
<dbReference type="InterPro" id="IPR050583">
    <property type="entry name" value="Mycobacterial_A85_antigen"/>
</dbReference>
<proteinExistence type="predicted"/>
<dbReference type="PANTHER" id="PTHR48098">
    <property type="entry name" value="ENTEROCHELIN ESTERASE-RELATED"/>
    <property type="match status" value="1"/>
</dbReference>
<dbReference type="eggNOG" id="COG2382">
    <property type="taxonomic scope" value="Bacteria"/>
</dbReference>
<organism evidence="1 2">
    <name type="scientific">Hyphomonas jannaschiana VP2</name>
    <dbReference type="NCBI Taxonomy" id="1280952"/>
    <lineage>
        <taxon>Bacteria</taxon>
        <taxon>Pseudomonadati</taxon>
        <taxon>Pseudomonadota</taxon>
        <taxon>Alphaproteobacteria</taxon>
        <taxon>Hyphomonadales</taxon>
        <taxon>Hyphomonadaceae</taxon>
        <taxon>Hyphomonas</taxon>
    </lineage>
</organism>
<sequence length="394" mass="42994">MVDTNTYCADIAALTGTTDNIIHLQTLDAVRAACSLPTDDVPLPEAKARLAGKQIALEASGETLTLFQLSDGQPPFTCCSLQDLNWRHLGDERTWVSRLRLKDLQSGMLMQFAAPPRPGTAEDNLLKWRGPDARPAPVPKPDLSGTLSRHELYSPQLGETRRLFVYRPNVPETGAPLPVLVLADGEELPFWARIIEPFMDSGQISPVLIVGLVSGQLGIVEDRSDLGSDIRNIDYLPSDLDGHPPSRFDAHLDFVIETVLPWAETEFGASRDRQQRVIAGMSSGGGFALNAGFRRPDIFAHAWPMSPGSDGIEAPPPAPSEDAATFRISAGYYEPRFLRSAKFSAENLSAAGYHVETHWYPAGHMQDQWELALPENLEAVFPGPASALLAHDEG</sequence>
<name>A0A059FA35_9PROT</name>
<dbReference type="EMBL" id="ARYJ01000008">
    <property type="protein sequence ID" value="KCZ87408.1"/>
    <property type="molecule type" value="Genomic_DNA"/>
</dbReference>
<dbReference type="PATRIC" id="fig|1280952.3.peg.2550"/>
<dbReference type="InterPro" id="IPR029058">
    <property type="entry name" value="AB_hydrolase_fold"/>
</dbReference>